<dbReference type="SUPFAM" id="SSF48403">
    <property type="entry name" value="Ankyrin repeat"/>
    <property type="match status" value="1"/>
</dbReference>
<dbReference type="InterPro" id="IPR002110">
    <property type="entry name" value="Ankyrin_rpt"/>
</dbReference>
<dbReference type="EMBL" id="JBFXLS010000033">
    <property type="protein sequence ID" value="KAL2825953.1"/>
    <property type="molecule type" value="Genomic_DNA"/>
</dbReference>
<dbReference type="Proteomes" id="UP001610335">
    <property type="component" value="Unassembled WGS sequence"/>
</dbReference>
<accession>A0ABR4IDX7</accession>
<evidence type="ECO:0000256" key="1">
    <source>
        <dbReference type="PROSITE-ProRule" id="PRU00023"/>
    </source>
</evidence>
<dbReference type="Pfam" id="PF12796">
    <property type="entry name" value="Ank_2"/>
    <property type="match status" value="1"/>
</dbReference>
<name>A0ABR4IDX7_9EURO</name>
<evidence type="ECO:0000313" key="2">
    <source>
        <dbReference type="EMBL" id="KAL2825953.1"/>
    </source>
</evidence>
<evidence type="ECO:0000313" key="3">
    <source>
        <dbReference type="Proteomes" id="UP001610335"/>
    </source>
</evidence>
<evidence type="ECO:0008006" key="4">
    <source>
        <dbReference type="Google" id="ProtNLM"/>
    </source>
</evidence>
<keyword evidence="1" id="KW-0040">ANK repeat</keyword>
<dbReference type="SMART" id="SM00248">
    <property type="entry name" value="ANK"/>
    <property type="match status" value="3"/>
</dbReference>
<sequence length="511" mass="56630">METIWTDARDGKLTESSLRKHLEKDPNLLNNADPAGITPLGHALKASKPSMVELLLKTGADPDKTSEGITPTYLAVIATSGSARMVQLLLEKYPKTLDTPIPSKNNETPLMAAVAVAQNPTLVTHLVVAGASRDKTNRDGKNAQDLADLVPDEKKKKQISNALVPALKGAGGLQAYISHFVLVVLSSFNALKHLGFIFSAAARFFLNLTSPPDNGLHPEQEEERIPEPGSAAEISKTLTEAVKGEGLDRFFPPGNTYIEEVAKKAALLKDDPNNLLNSPEQLRGLATLALYQPVLYCDDSGSMSDYGPWGNQEKRWLKQKELVTRITNITNRAVPDTKGVHLRLINTDIPDGNNLDSDAVARILNMEPNTHHSTPIGTKLQERILEPLIYSVINSGKKLERPYLILIITDGCPWMEKEDTFRNSIVQCSEFLVKNGYRKDAVRFCLNQIGTHEDAKEFLDSFETDRQVLEVLHRTAGHIDERYVELRENEKELEDWLLSMLLSPVKLLKAP</sequence>
<proteinExistence type="predicted"/>
<keyword evidence="3" id="KW-1185">Reference proteome</keyword>
<dbReference type="InterPro" id="IPR036770">
    <property type="entry name" value="Ankyrin_rpt-contain_sf"/>
</dbReference>
<dbReference type="PROSITE" id="PS50088">
    <property type="entry name" value="ANK_REPEAT"/>
    <property type="match status" value="1"/>
</dbReference>
<reference evidence="2 3" key="1">
    <citation type="submission" date="2024-07" db="EMBL/GenBank/DDBJ databases">
        <title>Section-level genome sequencing and comparative genomics of Aspergillus sections Usti and Cavernicolus.</title>
        <authorList>
            <consortium name="Lawrence Berkeley National Laboratory"/>
            <person name="Nybo J.L."/>
            <person name="Vesth T.C."/>
            <person name="Theobald S."/>
            <person name="Frisvad J.C."/>
            <person name="Larsen T.O."/>
            <person name="Kjaerboelling I."/>
            <person name="Rothschild-Mancinelli K."/>
            <person name="Lyhne E.K."/>
            <person name="Kogle M.E."/>
            <person name="Barry K."/>
            <person name="Clum A."/>
            <person name="Na H."/>
            <person name="Ledsgaard L."/>
            <person name="Lin J."/>
            <person name="Lipzen A."/>
            <person name="Kuo A."/>
            <person name="Riley R."/>
            <person name="Mondo S."/>
            <person name="LaButti K."/>
            <person name="Haridas S."/>
            <person name="Pangalinan J."/>
            <person name="Salamov A.A."/>
            <person name="Simmons B.A."/>
            <person name="Magnuson J.K."/>
            <person name="Chen J."/>
            <person name="Drula E."/>
            <person name="Henrissat B."/>
            <person name="Wiebenga A."/>
            <person name="Lubbers R.J."/>
            <person name="Gomes A.C."/>
            <person name="Makela M.R."/>
            <person name="Stajich J."/>
            <person name="Grigoriev I.V."/>
            <person name="Mortensen U.H."/>
            <person name="De vries R.P."/>
            <person name="Baker S.E."/>
            <person name="Andersen M.R."/>
        </authorList>
    </citation>
    <scope>NUCLEOTIDE SEQUENCE [LARGE SCALE GENOMIC DNA]</scope>
    <source>
        <strain evidence="2 3">CBS 600.67</strain>
    </source>
</reference>
<dbReference type="SUPFAM" id="SSF53300">
    <property type="entry name" value="vWA-like"/>
    <property type="match status" value="1"/>
</dbReference>
<dbReference type="PROSITE" id="PS50297">
    <property type="entry name" value="ANK_REP_REGION"/>
    <property type="match status" value="1"/>
</dbReference>
<dbReference type="Gene3D" id="1.25.40.20">
    <property type="entry name" value="Ankyrin repeat-containing domain"/>
    <property type="match status" value="1"/>
</dbReference>
<dbReference type="InterPro" id="IPR036465">
    <property type="entry name" value="vWFA_dom_sf"/>
</dbReference>
<feature type="repeat" description="ANK" evidence="1">
    <location>
        <begin position="35"/>
        <end position="67"/>
    </location>
</feature>
<comment type="caution">
    <text evidence="2">The sequence shown here is derived from an EMBL/GenBank/DDBJ whole genome shotgun (WGS) entry which is preliminary data.</text>
</comment>
<gene>
    <name evidence="2" type="ORF">BDW59DRAFT_161332</name>
</gene>
<protein>
    <recommendedName>
        <fullName evidence="4">Ankyrin repeat-containing domain protein</fullName>
    </recommendedName>
</protein>
<dbReference type="PANTHER" id="PTHR34706:SF3">
    <property type="entry name" value="ANKYRIN REPEAT PROTEIN (AFU_ORTHOLOGUE AFUA_7G06200)"/>
    <property type="match status" value="1"/>
</dbReference>
<dbReference type="PANTHER" id="PTHR34706">
    <property type="entry name" value="SLR1338 PROTEIN"/>
    <property type="match status" value="1"/>
</dbReference>
<organism evidence="2 3">
    <name type="scientific">Aspergillus cavernicola</name>
    <dbReference type="NCBI Taxonomy" id="176166"/>
    <lineage>
        <taxon>Eukaryota</taxon>
        <taxon>Fungi</taxon>
        <taxon>Dikarya</taxon>
        <taxon>Ascomycota</taxon>
        <taxon>Pezizomycotina</taxon>
        <taxon>Eurotiomycetes</taxon>
        <taxon>Eurotiomycetidae</taxon>
        <taxon>Eurotiales</taxon>
        <taxon>Aspergillaceae</taxon>
        <taxon>Aspergillus</taxon>
        <taxon>Aspergillus subgen. Nidulantes</taxon>
    </lineage>
</organism>